<evidence type="ECO:0000256" key="6">
    <source>
        <dbReference type="ARBA" id="ARBA00023004"/>
    </source>
</evidence>
<dbReference type="InterPro" id="IPR000627">
    <property type="entry name" value="Intradiol_dOase_C"/>
</dbReference>
<comment type="similarity">
    <text evidence="2">Belongs to the intradiol ring-cleavage dioxygenase family.</text>
</comment>
<name>A0ABR4LH39_9EURO</name>
<evidence type="ECO:0000313" key="9">
    <source>
        <dbReference type="EMBL" id="KAL2863771.1"/>
    </source>
</evidence>
<proteinExistence type="inferred from homology"/>
<dbReference type="RefSeq" id="XP_070882750.1">
    <property type="nucleotide sequence ID" value="XM_071031543.1"/>
</dbReference>
<dbReference type="InterPro" id="IPR015889">
    <property type="entry name" value="Intradiol_dOase_core"/>
</dbReference>
<sequence length="329" mass="36935">MDPSQVKIPPMKDLTVDNITENVIRINSLCEDERTKYVLERLVTHLHDFARETRLSSQEWMAGLKFLTEVGQICTDVRQEFILLSDVLGLSILVDSIDHPKPPGSTEGTVLGPFHTHDAQELPAGASMSKDPAGEPLLVVCTIRDTEGRPVPGVKIDIWETDSTGHYDVQHADRAGPDGRCIMRSDERGVFWFHAITPVPYPIPHDGPVGRLLKMLRRHPFRPSHMHFMFEREGFDHLITALYLRNDPFETSDAVFGVKDSLVVDIKRAGPEYAAKYGVKEDHALLTYDFVLVSDTETRDLRAKNSQAALDKLGRKVKIVNGLPIPDLD</sequence>
<evidence type="ECO:0000256" key="1">
    <source>
        <dbReference type="ARBA" id="ARBA00001965"/>
    </source>
</evidence>
<dbReference type="EMBL" id="JBFXLQ010000048">
    <property type="protein sequence ID" value="KAL2863771.1"/>
    <property type="molecule type" value="Genomic_DNA"/>
</dbReference>
<keyword evidence="10" id="KW-1185">Reference proteome</keyword>
<dbReference type="PANTHER" id="PTHR33711">
    <property type="entry name" value="DIOXYGENASE, PUTATIVE (AFU_ORTHOLOGUE AFUA_2G02910)-RELATED"/>
    <property type="match status" value="1"/>
</dbReference>
<organism evidence="9 10">
    <name type="scientific">Aspergillus lucknowensis</name>
    <dbReference type="NCBI Taxonomy" id="176173"/>
    <lineage>
        <taxon>Eukaryota</taxon>
        <taxon>Fungi</taxon>
        <taxon>Dikarya</taxon>
        <taxon>Ascomycota</taxon>
        <taxon>Pezizomycotina</taxon>
        <taxon>Eurotiomycetes</taxon>
        <taxon>Eurotiomycetidae</taxon>
        <taxon>Eurotiales</taxon>
        <taxon>Aspergillaceae</taxon>
        <taxon>Aspergillus</taxon>
        <taxon>Aspergillus subgen. Nidulantes</taxon>
    </lineage>
</organism>
<dbReference type="SUPFAM" id="SSF49482">
    <property type="entry name" value="Aromatic compound dioxygenase"/>
    <property type="match status" value="1"/>
</dbReference>
<evidence type="ECO:0000259" key="8">
    <source>
        <dbReference type="Pfam" id="PF04444"/>
    </source>
</evidence>
<dbReference type="PANTHER" id="PTHR33711:SF7">
    <property type="entry name" value="INTRADIOL RING-CLEAVAGE DIOXYGENASES DOMAIN-CONTAINING PROTEIN-RELATED"/>
    <property type="match status" value="1"/>
</dbReference>
<gene>
    <name evidence="9" type="ORF">BJX67DRAFT_374387</name>
</gene>
<dbReference type="Proteomes" id="UP001610432">
    <property type="component" value="Unassembled WGS sequence"/>
</dbReference>
<comment type="cofactor">
    <cofactor evidence="1">
        <name>Fe(3+)</name>
        <dbReference type="ChEBI" id="CHEBI:29034"/>
    </cofactor>
</comment>
<dbReference type="Pfam" id="PF04444">
    <property type="entry name" value="Dioxygenase_N"/>
    <property type="match status" value="1"/>
</dbReference>
<evidence type="ECO:0000256" key="3">
    <source>
        <dbReference type="ARBA" id="ARBA00022723"/>
    </source>
</evidence>
<reference evidence="9 10" key="1">
    <citation type="submission" date="2024-07" db="EMBL/GenBank/DDBJ databases">
        <title>Section-level genome sequencing and comparative genomics of Aspergillus sections Usti and Cavernicolus.</title>
        <authorList>
            <consortium name="Lawrence Berkeley National Laboratory"/>
            <person name="Nybo J.L."/>
            <person name="Vesth T.C."/>
            <person name="Theobald S."/>
            <person name="Frisvad J.C."/>
            <person name="Larsen T.O."/>
            <person name="Kjaerboelling I."/>
            <person name="Rothschild-Mancinelli K."/>
            <person name="Lyhne E.K."/>
            <person name="Kogle M.E."/>
            <person name="Barry K."/>
            <person name="Clum A."/>
            <person name="Na H."/>
            <person name="Ledsgaard L."/>
            <person name="Lin J."/>
            <person name="Lipzen A."/>
            <person name="Kuo A."/>
            <person name="Riley R."/>
            <person name="Mondo S."/>
            <person name="Labutti K."/>
            <person name="Haridas S."/>
            <person name="Pangalinan J."/>
            <person name="Salamov A.A."/>
            <person name="Simmons B.A."/>
            <person name="Magnuson J.K."/>
            <person name="Chen J."/>
            <person name="Drula E."/>
            <person name="Henrissat B."/>
            <person name="Wiebenga A."/>
            <person name="Lubbers R.J."/>
            <person name="Gomes A.C."/>
            <person name="Macurrencykelacurrency M.R."/>
            <person name="Stajich J."/>
            <person name="Grigoriev I.V."/>
            <person name="Mortensen U.H."/>
            <person name="De Vries R.P."/>
            <person name="Baker S.E."/>
            <person name="Andersen M.R."/>
        </authorList>
    </citation>
    <scope>NUCLEOTIDE SEQUENCE [LARGE SCALE GENOMIC DNA]</scope>
    <source>
        <strain evidence="9 10">CBS 449.75</strain>
    </source>
</reference>
<evidence type="ECO:0000256" key="2">
    <source>
        <dbReference type="ARBA" id="ARBA00007825"/>
    </source>
</evidence>
<dbReference type="InterPro" id="IPR007535">
    <property type="entry name" value="Catechol_dOase_N"/>
</dbReference>
<dbReference type="GeneID" id="98146615"/>
<dbReference type="GO" id="GO:0051213">
    <property type="term" value="F:dioxygenase activity"/>
    <property type="evidence" value="ECO:0007669"/>
    <property type="project" value="UniProtKB-KW"/>
</dbReference>
<feature type="domain" description="Catechol dioxygenase N-terminal" evidence="8">
    <location>
        <begin position="32"/>
        <end position="105"/>
    </location>
</feature>
<dbReference type="Pfam" id="PF00775">
    <property type="entry name" value="Dioxygenase_C"/>
    <property type="match status" value="1"/>
</dbReference>
<accession>A0ABR4LH39</accession>
<keyword evidence="3" id="KW-0479">Metal-binding</keyword>
<evidence type="ECO:0000259" key="7">
    <source>
        <dbReference type="Pfam" id="PF00775"/>
    </source>
</evidence>
<comment type="caution">
    <text evidence="9">The sequence shown here is derived from an EMBL/GenBank/DDBJ whole genome shotgun (WGS) entry which is preliminary data.</text>
</comment>
<keyword evidence="6" id="KW-0408">Iron</keyword>
<feature type="domain" description="Intradiol ring-cleavage dioxygenases" evidence="7">
    <location>
        <begin position="124"/>
        <end position="292"/>
    </location>
</feature>
<dbReference type="CDD" id="cd03461">
    <property type="entry name" value="1_2-HQD"/>
    <property type="match status" value="1"/>
</dbReference>
<dbReference type="Gene3D" id="2.60.130.10">
    <property type="entry name" value="Aromatic compound dioxygenase"/>
    <property type="match status" value="1"/>
</dbReference>
<evidence type="ECO:0000256" key="4">
    <source>
        <dbReference type="ARBA" id="ARBA00022964"/>
    </source>
</evidence>
<evidence type="ECO:0000256" key="5">
    <source>
        <dbReference type="ARBA" id="ARBA00023002"/>
    </source>
</evidence>
<keyword evidence="4 9" id="KW-0223">Dioxygenase</keyword>
<protein>
    <submittedName>
        <fullName evidence="9">Intradiol ring-cleavage dioxygenase</fullName>
    </submittedName>
</protein>
<keyword evidence="5" id="KW-0560">Oxidoreductase</keyword>
<dbReference type="InterPro" id="IPR050770">
    <property type="entry name" value="Intradiol_RC_Dioxygenase"/>
</dbReference>
<evidence type="ECO:0000313" key="10">
    <source>
        <dbReference type="Proteomes" id="UP001610432"/>
    </source>
</evidence>
<dbReference type="InterPro" id="IPR039390">
    <property type="entry name" value="1_2-HQD/HQD"/>
</dbReference>